<feature type="chain" id="PRO_5009936423" evidence="2">
    <location>
        <begin position="20"/>
        <end position="110"/>
    </location>
</feature>
<evidence type="ECO:0000313" key="3">
    <source>
        <dbReference type="EMBL" id="SIO21773.1"/>
    </source>
</evidence>
<keyword evidence="1" id="KW-0175">Coiled coil</keyword>
<dbReference type="eggNOG" id="ENOG5030WI7">
    <property type="taxonomic scope" value="Bacteria"/>
</dbReference>
<gene>
    <name evidence="3" type="ORF">SAMN02743940_1292</name>
</gene>
<proteinExistence type="predicted"/>
<evidence type="ECO:0000256" key="1">
    <source>
        <dbReference type="SAM" id="Coils"/>
    </source>
</evidence>
<dbReference type="AlphaFoldDB" id="A0A1N6HPT8"/>
<name>A0A1N6HPT8_9PROT</name>
<evidence type="ECO:0000313" key="4">
    <source>
        <dbReference type="Proteomes" id="UP000185062"/>
    </source>
</evidence>
<dbReference type="RefSeq" id="WP_028462397.1">
    <property type="nucleotide sequence ID" value="NZ_FSRO01000001.1"/>
</dbReference>
<evidence type="ECO:0000256" key="2">
    <source>
        <dbReference type="SAM" id="SignalP"/>
    </source>
</evidence>
<reference evidence="3 4" key="1">
    <citation type="submission" date="2016-12" db="EMBL/GenBank/DDBJ databases">
        <authorList>
            <person name="Song W.-J."/>
            <person name="Kurnit D.M."/>
        </authorList>
    </citation>
    <scope>NUCLEOTIDE SEQUENCE [LARGE SCALE GENOMIC DNA]</scope>
    <source>
        <strain evidence="3 4">ATCC 49181</strain>
    </source>
</reference>
<organism evidence="3 4">
    <name type="scientific">Nitrosomonas cryotolerans ATCC 49181</name>
    <dbReference type="NCBI Taxonomy" id="1131553"/>
    <lineage>
        <taxon>Bacteria</taxon>
        <taxon>Pseudomonadati</taxon>
        <taxon>Pseudomonadota</taxon>
        <taxon>Betaproteobacteria</taxon>
        <taxon>Nitrosomonadales</taxon>
        <taxon>Nitrosomonadaceae</taxon>
        <taxon>Nitrosomonas</taxon>
    </lineage>
</organism>
<keyword evidence="4" id="KW-1185">Reference proteome</keyword>
<accession>A0A1N6HPT8</accession>
<sequence length="110" mass="13082">MRFPAILFLSLMYFPTAIAENIENLQQRASFAYEQMVKAKYEAELSEKDNAEIADKVRRIKQQLLKVEQEAEITRKKLEQANLIKERAINEWNRASEVLARKWEESKMQY</sequence>
<dbReference type="Proteomes" id="UP000185062">
    <property type="component" value="Unassembled WGS sequence"/>
</dbReference>
<protein>
    <submittedName>
        <fullName evidence="3">Uncharacterized protein</fullName>
    </submittedName>
</protein>
<feature type="signal peptide" evidence="2">
    <location>
        <begin position="1"/>
        <end position="19"/>
    </location>
</feature>
<keyword evidence="2" id="KW-0732">Signal</keyword>
<feature type="coiled-coil region" evidence="1">
    <location>
        <begin position="22"/>
        <end position="91"/>
    </location>
</feature>
<dbReference type="EMBL" id="FSRO01000001">
    <property type="protein sequence ID" value="SIO21773.1"/>
    <property type="molecule type" value="Genomic_DNA"/>
</dbReference>